<dbReference type="Proteomes" id="UP001620408">
    <property type="component" value="Unassembled WGS sequence"/>
</dbReference>
<keyword evidence="4" id="KW-0121">Carboxypeptidase</keyword>
<dbReference type="InterPro" id="IPR012338">
    <property type="entry name" value="Beta-lactam/transpept-like"/>
</dbReference>
<feature type="chain" id="PRO_5046284085" evidence="3">
    <location>
        <begin position="27"/>
        <end position="529"/>
    </location>
</feature>
<dbReference type="EMBL" id="JADIKD010000012">
    <property type="protein sequence ID" value="MFK2919612.1"/>
    <property type="molecule type" value="Genomic_DNA"/>
</dbReference>
<evidence type="ECO:0000256" key="2">
    <source>
        <dbReference type="ARBA" id="ARBA00022801"/>
    </source>
</evidence>
<dbReference type="RefSeq" id="WP_379984356.1">
    <property type="nucleotide sequence ID" value="NZ_JADIKD010000012.1"/>
</dbReference>
<name>A0ABW8KCG8_9GAMM</name>
<dbReference type="InterPro" id="IPR000667">
    <property type="entry name" value="Peptidase_S13"/>
</dbReference>
<dbReference type="Gene3D" id="3.50.80.20">
    <property type="entry name" value="D-Ala-D-Ala carboxypeptidase C, peptidase S13"/>
    <property type="match status" value="1"/>
</dbReference>
<accession>A0ABW8KCG8</accession>
<dbReference type="PANTHER" id="PTHR30023">
    <property type="entry name" value="D-ALANYL-D-ALANINE CARBOXYPEPTIDASE"/>
    <property type="match status" value="1"/>
</dbReference>
<keyword evidence="3" id="KW-0732">Signal</keyword>
<keyword evidence="4" id="KW-0645">Protease</keyword>
<sequence length="529" mass="55873">MKAMSPGRRLLLLIAVALSLPIAATAAQDAPVQSAQDLATRIDAHIRQPRFAGANWGIAVVSLDNGRTLYAHNADQLFQPASTAKLFTAALTLSEVGADYRIPTRVLAGDKLHSGMLDGPLILYGMGDPTLGADASTANWADQLAKQVAEHGIQRVKGDLIADDSYFASPPMGSGWEAIDLQSWFAVPASALSVQENQVDVTITPAAREGRPAIVALDPAGAVPSVVNRMTTGAPQLRNDINLYRAPGDNTLYAFGSIAARAPAQRFKLASFDPALLAGNQLLKALARHGVRIQGGLRSLHWPQSSEGLRANTSAVAEVLSPPVGEILQRGLKRSQNLYLQNLLLIAGVRAQADAMQGPSPPNGFLTTENWGIRGLRQLLERMGVAPTATLIEEGTGLSRRDLSTPNAMARLLAFLASQSYATTLRQALPLAGVDGTLQWRMRNTPAENNVQAKTGSMNLVHSLAGYVTTAGGERLAFVIMLNNYDPPPGSPGASRDIDAIAVMLAGLRTDAPQPAAAQANATANQPVN</sequence>
<evidence type="ECO:0000256" key="3">
    <source>
        <dbReference type="SAM" id="SignalP"/>
    </source>
</evidence>
<dbReference type="PANTHER" id="PTHR30023:SF0">
    <property type="entry name" value="PENICILLIN-SENSITIVE CARBOXYPEPTIDASE A"/>
    <property type="match status" value="1"/>
</dbReference>
<dbReference type="NCBIfam" id="TIGR00666">
    <property type="entry name" value="PBP4"/>
    <property type="match status" value="1"/>
</dbReference>
<dbReference type="PRINTS" id="PR00922">
    <property type="entry name" value="DADACBPTASE3"/>
</dbReference>
<dbReference type="EC" id="3.4.16.4" evidence="4"/>
<dbReference type="SUPFAM" id="SSF56601">
    <property type="entry name" value="beta-lactamase/transpeptidase-like"/>
    <property type="match status" value="1"/>
</dbReference>
<feature type="signal peptide" evidence="3">
    <location>
        <begin position="1"/>
        <end position="26"/>
    </location>
</feature>
<reference evidence="4 5" key="1">
    <citation type="submission" date="2020-10" db="EMBL/GenBank/DDBJ databases">
        <title>Phylogeny of dyella-like bacteria.</title>
        <authorList>
            <person name="Fu J."/>
        </authorList>
    </citation>
    <scope>NUCLEOTIDE SEQUENCE [LARGE SCALE GENOMIC DNA]</scope>
    <source>
        <strain evidence="4 5">BB4</strain>
    </source>
</reference>
<protein>
    <submittedName>
        <fullName evidence="4">D-alanyl-D-alanine carboxypeptidase/D-alanyl-D-alanine-endopeptidase</fullName>
        <ecNumber evidence="4">3.4.16.4</ecNumber>
    </submittedName>
</protein>
<dbReference type="Pfam" id="PF02113">
    <property type="entry name" value="Peptidase_S13"/>
    <property type="match status" value="1"/>
</dbReference>
<keyword evidence="5" id="KW-1185">Reference proteome</keyword>
<dbReference type="Gene3D" id="3.40.710.10">
    <property type="entry name" value="DD-peptidase/beta-lactamase superfamily"/>
    <property type="match status" value="2"/>
</dbReference>
<organism evidence="4 5">
    <name type="scientific">Dyella koreensis</name>
    <dbReference type="NCBI Taxonomy" id="311235"/>
    <lineage>
        <taxon>Bacteria</taxon>
        <taxon>Pseudomonadati</taxon>
        <taxon>Pseudomonadota</taxon>
        <taxon>Gammaproteobacteria</taxon>
        <taxon>Lysobacterales</taxon>
        <taxon>Rhodanobacteraceae</taxon>
        <taxon>Dyella</taxon>
    </lineage>
</organism>
<comment type="caution">
    <text evidence="4">The sequence shown here is derived from an EMBL/GenBank/DDBJ whole genome shotgun (WGS) entry which is preliminary data.</text>
</comment>
<comment type="similarity">
    <text evidence="1">Belongs to the peptidase S13 family.</text>
</comment>
<dbReference type="GO" id="GO:0009002">
    <property type="term" value="F:serine-type D-Ala-D-Ala carboxypeptidase activity"/>
    <property type="evidence" value="ECO:0007669"/>
    <property type="project" value="UniProtKB-EC"/>
</dbReference>
<evidence type="ECO:0000256" key="1">
    <source>
        <dbReference type="ARBA" id="ARBA00006096"/>
    </source>
</evidence>
<evidence type="ECO:0000313" key="4">
    <source>
        <dbReference type="EMBL" id="MFK2919612.1"/>
    </source>
</evidence>
<proteinExistence type="inferred from homology"/>
<evidence type="ECO:0000313" key="5">
    <source>
        <dbReference type="Proteomes" id="UP001620408"/>
    </source>
</evidence>
<gene>
    <name evidence="4" type="primary">dacB</name>
    <name evidence="4" type="ORF">ISS97_20295</name>
</gene>
<keyword evidence="2 4" id="KW-0378">Hydrolase</keyword>